<comment type="cofactor">
    <cofactor evidence="7">
        <name>a divalent metal cation</name>
        <dbReference type="ChEBI" id="CHEBI:60240"/>
    </cofactor>
    <text evidence="7">Binds 2 divalent metal cations per subunit. Site 1 may preferentially bind zinc ions, while site 2 has a preference for magnesium and/or manganese ions.</text>
</comment>
<dbReference type="EMBL" id="MRZV01000009">
    <property type="protein sequence ID" value="PIK62600.1"/>
    <property type="molecule type" value="Genomic_DNA"/>
</dbReference>
<evidence type="ECO:0000256" key="6">
    <source>
        <dbReference type="PIRSR" id="PIRSR623088-3"/>
    </source>
</evidence>
<comment type="similarity">
    <text evidence="7">Belongs to the cyclic nucleotide phosphodiesterase family.</text>
</comment>
<dbReference type="InterPro" id="IPR023174">
    <property type="entry name" value="PDEase_CS"/>
</dbReference>
<feature type="compositionally biased region" description="Low complexity" evidence="8">
    <location>
        <begin position="469"/>
        <end position="485"/>
    </location>
</feature>
<evidence type="ECO:0000256" key="2">
    <source>
        <dbReference type="ARBA" id="ARBA00022801"/>
    </source>
</evidence>
<dbReference type="CDD" id="cd00077">
    <property type="entry name" value="HDc"/>
    <property type="match status" value="1"/>
</dbReference>
<organism evidence="10 11">
    <name type="scientific">Stichopus japonicus</name>
    <name type="common">Sea cucumber</name>
    <dbReference type="NCBI Taxonomy" id="307972"/>
    <lineage>
        <taxon>Eukaryota</taxon>
        <taxon>Metazoa</taxon>
        <taxon>Echinodermata</taxon>
        <taxon>Eleutherozoa</taxon>
        <taxon>Echinozoa</taxon>
        <taxon>Holothuroidea</taxon>
        <taxon>Aspidochirotacea</taxon>
        <taxon>Aspidochirotida</taxon>
        <taxon>Stichopodidae</taxon>
        <taxon>Apostichopus</taxon>
    </lineage>
</organism>
<name>A0A2G8LR02_STIJA</name>
<feature type="binding site" evidence="5">
    <location>
        <position position="208"/>
    </location>
    <ligand>
        <name>AMP</name>
        <dbReference type="ChEBI" id="CHEBI:456215"/>
    </ligand>
</feature>
<evidence type="ECO:0000313" key="11">
    <source>
        <dbReference type="Proteomes" id="UP000230750"/>
    </source>
</evidence>
<keyword evidence="11" id="KW-1185">Reference proteome</keyword>
<evidence type="ECO:0000256" key="4">
    <source>
        <dbReference type="PIRSR" id="PIRSR623088-1"/>
    </source>
</evidence>
<evidence type="ECO:0000259" key="9">
    <source>
        <dbReference type="PROSITE" id="PS51845"/>
    </source>
</evidence>
<evidence type="ECO:0000256" key="3">
    <source>
        <dbReference type="ARBA" id="ARBA00023149"/>
    </source>
</evidence>
<dbReference type="STRING" id="307972.A0A2G8LR02"/>
<dbReference type="PRINTS" id="PR00387">
    <property type="entry name" value="PDIESTERASE1"/>
</dbReference>
<feature type="binding site" evidence="6">
    <location>
        <position position="171"/>
    </location>
    <ligand>
        <name>Zn(2+)</name>
        <dbReference type="ChEBI" id="CHEBI:29105"/>
        <label>1</label>
    </ligand>
</feature>
<dbReference type="InterPro" id="IPR002073">
    <property type="entry name" value="PDEase_catalytic_dom"/>
</dbReference>
<accession>A0A2G8LR02</accession>
<dbReference type="SUPFAM" id="SSF109604">
    <property type="entry name" value="HD-domain/PDEase-like"/>
    <property type="match status" value="1"/>
</dbReference>
<dbReference type="Proteomes" id="UP000230750">
    <property type="component" value="Unassembled WGS sequence"/>
</dbReference>
<reference evidence="10 11" key="1">
    <citation type="journal article" date="2017" name="PLoS Biol.">
        <title>The sea cucumber genome provides insights into morphological evolution and visceral regeneration.</title>
        <authorList>
            <person name="Zhang X."/>
            <person name="Sun L."/>
            <person name="Yuan J."/>
            <person name="Sun Y."/>
            <person name="Gao Y."/>
            <person name="Zhang L."/>
            <person name="Li S."/>
            <person name="Dai H."/>
            <person name="Hamel J.F."/>
            <person name="Liu C."/>
            <person name="Yu Y."/>
            <person name="Liu S."/>
            <person name="Lin W."/>
            <person name="Guo K."/>
            <person name="Jin S."/>
            <person name="Xu P."/>
            <person name="Storey K.B."/>
            <person name="Huan P."/>
            <person name="Zhang T."/>
            <person name="Zhou Y."/>
            <person name="Zhang J."/>
            <person name="Lin C."/>
            <person name="Li X."/>
            <person name="Xing L."/>
            <person name="Huo D."/>
            <person name="Sun M."/>
            <person name="Wang L."/>
            <person name="Mercier A."/>
            <person name="Li F."/>
            <person name="Yang H."/>
            <person name="Xiang J."/>
        </authorList>
    </citation>
    <scope>NUCLEOTIDE SEQUENCE [LARGE SCALE GENOMIC DNA]</scope>
    <source>
        <strain evidence="10">Shaxun</strain>
        <tissue evidence="10">Muscle</tissue>
    </source>
</reference>
<dbReference type="Pfam" id="PF00233">
    <property type="entry name" value="PDEase_I"/>
    <property type="match status" value="1"/>
</dbReference>
<feature type="binding site" evidence="5">
    <location>
        <position position="325"/>
    </location>
    <ligand>
        <name>AMP</name>
        <dbReference type="ChEBI" id="CHEBI:456215"/>
    </ligand>
</feature>
<feature type="domain" description="PDEase" evidence="9">
    <location>
        <begin position="87"/>
        <end position="420"/>
    </location>
</feature>
<evidence type="ECO:0000256" key="5">
    <source>
        <dbReference type="PIRSR" id="PIRSR623088-2"/>
    </source>
</evidence>
<dbReference type="OrthoDB" id="189220at2759"/>
<proteinExistence type="inferred from homology"/>
<dbReference type="PROSITE" id="PS51845">
    <property type="entry name" value="PDEASE_I_2"/>
    <property type="match status" value="1"/>
</dbReference>
<keyword evidence="1 6" id="KW-0479">Metal-binding</keyword>
<feature type="binding site" evidence="6">
    <location>
        <position position="208"/>
    </location>
    <ligand>
        <name>Zn(2+)</name>
        <dbReference type="ChEBI" id="CHEBI:29105"/>
        <label>1</label>
    </ligand>
</feature>
<feature type="binding site" evidence="5">
    <location>
        <begin position="167"/>
        <end position="171"/>
    </location>
    <ligand>
        <name>AMP</name>
        <dbReference type="ChEBI" id="CHEBI:456215"/>
    </ligand>
</feature>
<evidence type="ECO:0000256" key="8">
    <source>
        <dbReference type="SAM" id="MobiDB-lite"/>
    </source>
</evidence>
<evidence type="ECO:0000313" key="10">
    <source>
        <dbReference type="EMBL" id="PIK62600.1"/>
    </source>
</evidence>
<dbReference type="Gene3D" id="1.10.1300.10">
    <property type="entry name" value="3'5'-cyclic nucleotide phosphodiesterase, catalytic domain"/>
    <property type="match status" value="1"/>
</dbReference>
<feature type="region of interest" description="Disordered" evidence="8">
    <location>
        <begin position="20"/>
        <end position="91"/>
    </location>
</feature>
<gene>
    <name evidence="10" type="ORF">BSL78_00496</name>
</gene>
<dbReference type="EC" id="3.1.4.-" evidence="7"/>
<keyword evidence="3" id="KW-0114">cAMP</keyword>
<feature type="region of interest" description="Disordered" evidence="8">
    <location>
        <begin position="466"/>
        <end position="498"/>
    </location>
</feature>
<dbReference type="InterPro" id="IPR036971">
    <property type="entry name" value="PDEase_catalytic_dom_sf"/>
</dbReference>
<feature type="region of interest" description="Disordered" evidence="8">
    <location>
        <begin position="416"/>
        <end position="439"/>
    </location>
</feature>
<dbReference type="PROSITE" id="PS00126">
    <property type="entry name" value="PDEASE_I_1"/>
    <property type="match status" value="1"/>
</dbReference>
<dbReference type="GO" id="GO:0046872">
    <property type="term" value="F:metal ion binding"/>
    <property type="evidence" value="ECO:0007669"/>
    <property type="project" value="UniProtKB-KW"/>
</dbReference>
<feature type="binding site" evidence="5">
    <location>
        <position position="376"/>
    </location>
    <ligand>
        <name>AMP</name>
        <dbReference type="ChEBI" id="CHEBI:456215"/>
    </ligand>
</feature>
<feature type="region of interest" description="Disordered" evidence="8">
    <location>
        <begin position="508"/>
        <end position="527"/>
    </location>
</feature>
<feature type="binding site" evidence="6">
    <location>
        <position position="208"/>
    </location>
    <ligand>
        <name>Zn(2+)</name>
        <dbReference type="ChEBI" id="CHEBI:29105"/>
        <label>2</label>
    </ligand>
</feature>
<dbReference type="GO" id="GO:0004114">
    <property type="term" value="F:3',5'-cyclic-nucleotide phosphodiesterase activity"/>
    <property type="evidence" value="ECO:0007669"/>
    <property type="project" value="InterPro"/>
</dbReference>
<dbReference type="AlphaFoldDB" id="A0A2G8LR02"/>
<dbReference type="InterPro" id="IPR023088">
    <property type="entry name" value="PDEase"/>
</dbReference>
<dbReference type="FunFam" id="1.10.1300.10:FF:000001">
    <property type="entry name" value="Phosphodiesterase"/>
    <property type="match status" value="1"/>
</dbReference>
<comment type="caution">
    <text evidence="10">The sequence shown here is derived from an EMBL/GenBank/DDBJ whole genome shotgun (WGS) entry which is preliminary data.</text>
</comment>
<protein>
    <recommendedName>
        <fullName evidence="7">Phosphodiesterase</fullName>
        <ecNumber evidence="7">3.1.4.-</ecNumber>
    </recommendedName>
</protein>
<evidence type="ECO:0000256" key="7">
    <source>
        <dbReference type="RuleBase" id="RU363067"/>
    </source>
</evidence>
<keyword evidence="2 7" id="KW-0378">Hydrolase</keyword>
<feature type="binding site" evidence="6">
    <location>
        <position position="325"/>
    </location>
    <ligand>
        <name>Zn(2+)</name>
        <dbReference type="ChEBI" id="CHEBI:29105"/>
        <label>1</label>
    </ligand>
</feature>
<feature type="compositionally biased region" description="Polar residues" evidence="8">
    <location>
        <begin position="486"/>
        <end position="498"/>
    </location>
</feature>
<dbReference type="InterPro" id="IPR003607">
    <property type="entry name" value="HD/PDEase_dom"/>
</dbReference>
<dbReference type="PANTHER" id="PTHR11347">
    <property type="entry name" value="CYCLIC NUCLEOTIDE PHOSPHODIESTERASE"/>
    <property type="match status" value="1"/>
</dbReference>
<sequence>MQASAAALPVCKFHEDGRWRRGDEYDSAGGGIAHTTPPRDLAPSPTNLSRSSSKGRRSNDMGRIKGIQKLKQHSNLSPDSLPRFGVPLPQDLPNAEEELERELDNIDKWGMDIFRIDMLTSHRPLTCVSYTLFEERNLLKSFNIPPKTFVTYMLNIEEHYNKEVKYHNQVHAADVTHSTHFLLCAPALESVFTDLEILAALFAACIHDVRHPGLNNQFLVNTNSELAIMYNDESVLENHSLAVAFKLLQMDNCNMLEALNKKAVAAVQKMVIDMVLATDMVKHMSLLAELKTMVETKKVAGSGVLLLDNYSDRIQVLKNLLHCADLANPAKPPDFCQQWTQRVMGEFFTQGDLEKEKKMEVSPMMDRNTVVVEKSQVGFIDYIIHPLWETWADLVYPDAQDILMYLEQNREYYQGQIRDSPPPETAGETANGNDKDKELHIDLTLEDLEENRDKRCSSLESKTDLVADGGLSSHGSSMSSLSGQSVIANQSPTPNANSSLENLQAVVNSPERHGETRLMAKPNQILDGQMNTEKYEYSFLSDKTARETDL</sequence>
<evidence type="ECO:0000256" key="1">
    <source>
        <dbReference type="ARBA" id="ARBA00022723"/>
    </source>
</evidence>
<dbReference type="GO" id="GO:0007165">
    <property type="term" value="P:signal transduction"/>
    <property type="evidence" value="ECO:0007669"/>
    <property type="project" value="InterPro"/>
</dbReference>
<feature type="active site" description="Proton donor" evidence="4">
    <location>
        <position position="167"/>
    </location>
</feature>
<feature type="binding site" evidence="6">
    <location>
        <position position="207"/>
    </location>
    <ligand>
        <name>Zn(2+)</name>
        <dbReference type="ChEBI" id="CHEBI:29105"/>
        <label>1</label>
    </ligand>
</feature>